<dbReference type="EMBL" id="MNYI01000020">
    <property type="protein sequence ID" value="OIP43356.1"/>
    <property type="molecule type" value="Genomic_DNA"/>
</dbReference>
<name>A0A1J5E4M8_9BACT</name>
<sequence>MNIATTYLKKQLSSEEFKYAFMEEKIKLDIEYQLEELKTDIQSDKNHEELIRKVDSIEQYVMFA</sequence>
<gene>
    <name evidence="1" type="ORF">AUJ95_00830</name>
</gene>
<comment type="caution">
    <text evidence="1">The sequence shown here is derived from an EMBL/GenBank/DDBJ whole genome shotgun (WGS) entry which is preliminary data.</text>
</comment>
<dbReference type="AlphaFoldDB" id="A0A1J5E4M8"/>
<evidence type="ECO:0000313" key="1">
    <source>
        <dbReference type="EMBL" id="OIP43356.1"/>
    </source>
</evidence>
<reference evidence="1 2" key="1">
    <citation type="journal article" date="2016" name="Environ. Microbiol.">
        <title>Genomic resolution of a cold subsurface aquifer community provides metabolic insights for novel microbes adapted to high CO concentrations.</title>
        <authorList>
            <person name="Probst A.J."/>
            <person name="Castelle C.J."/>
            <person name="Singh A."/>
            <person name="Brown C.T."/>
            <person name="Anantharaman K."/>
            <person name="Sharon I."/>
            <person name="Hug L.A."/>
            <person name="Burstein D."/>
            <person name="Emerson J.B."/>
            <person name="Thomas B.C."/>
            <person name="Banfield J.F."/>
        </authorList>
    </citation>
    <scope>NUCLEOTIDE SEQUENCE [LARGE SCALE GENOMIC DNA]</scope>
    <source>
        <strain evidence="1">CG2_30_40_21</strain>
    </source>
</reference>
<protein>
    <submittedName>
        <fullName evidence="1">Uncharacterized protein</fullName>
    </submittedName>
</protein>
<proteinExistence type="predicted"/>
<accession>A0A1J5E4M8</accession>
<dbReference type="Proteomes" id="UP000183085">
    <property type="component" value="Unassembled WGS sequence"/>
</dbReference>
<evidence type="ECO:0000313" key="2">
    <source>
        <dbReference type="Proteomes" id="UP000183085"/>
    </source>
</evidence>
<organism evidence="1 2">
    <name type="scientific">Candidatus Desantisbacteria bacterium CG2_30_40_21</name>
    <dbReference type="NCBI Taxonomy" id="1817895"/>
    <lineage>
        <taxon>Bacteria</taxon>
        <taxon>Candidatus Desantisiibacteriota</taxon>
    </lineage>
</organism>